<feature type="transmembrane region" description="Helical" evidence="1">
    <location>
        <begin position="180"/>
        <end position="202"/>
    </location>
</feature>
<keyword evidence="4" id="KW-1185">Reference proteome</keyword>
<dbReference type="EMBL" id="JANCYU010000021">
    <property type="protein sequence ID" value="KAK4524081.1"/>
    <property type="molecule type" value="Genomic_DNA"/>
</dbReference>
<sequence>MSSSNSSSIRTSQDIPITSALISDAIKQERRNMGAKQLSPKKMGLTAYLEALRTDRVPCLFFYSGGALAVAIAGDWTEWKTVHLLKESVSDVNAVIIDVPVGTHIYKFVADFGNNEEQTRQYLQYGWQYSHSAVGNPNVLESPYMVIAVERPPPPRGMRRISSSTDSGQTVQRLSPKGTLWLVIAACVGCAIGFSLGVIHAARTADYNTLSNRTVPTSAQLFETPMPTRNSAVALVASLYLQLSCVFLLFVLMTEDYGIPSLIAMISFGIAMIFGITGAALDGYTTKLYVEQYHKLSFYMIGLLICDVLGFLDAVINAILSYVLLWLQRGSARRRIASVPEITYLLLAIASYFLADVSMSVRAPFVSLKNPLHMNGTVIPGTYPNNHQGLSYSPEPFGNSILGIMTTALVAINSLVIESLLVYQMFSQDAHGTTLRIVFAIVCAVLGVLYMILGGLDVKSVLSAVSYQGKKLDYASIEALVALDFVGAGLLIAQSICFGVLKPKNK</sequence>
<protein>
    <recommendedName>
        <fullName evidence="2">AMP-activated protein kinase glycogen-binding domain-containing protein</fullName>
    </recommendedName>
</protein>
<feature type="transmembrane region" description="Helical" evidence="1">
    <location>
        <begin position="435"/>
        <end position="456"/>
    </location>
</feature>
<feature type="transmembrane region" description="Helical" evidence="1">
    <location>
        <begin position="401"/>
        <end position="423"/>
    </location>
</feature>
<dbReference type="Proteomes" id="UP001300502">
    <property type="component" value="Unassembled WGS sequence"/>
</dbReference>
<dbReference type="CDD" id="cd02859">
    <property type="entry name" value="E_set_AMPKbeta_like_N"/>
    <property type="match status" value="1"/>
</dbReference>
<feature type="transmembrane region" description="Helical" evidence="1">
    <location>
        <begin position="301"/>
        <end position="325"/>
    </location>
</feature>
<keyword evidence="1" id="KW-1133">Transmembrane helix</keyword>
<evidence type="ECO:0000256" key="1">
    <source>
        <dbReference type="SAM" id="Phobius"/>
    </source>
</evidence>
<keyword evidence="1" id="KW-0812">Transmembrane</keyword>
<dbReference type="InterPro" id="IPR032640">
    <property type="entry name" value="AMPK1_CBM"/>
</dbReference>
<evidence type="ECO:0000313" key="3">
    <source>
        <dbReference type="EMBL" id="KAK4524081.1"/>
    </source>
</evidence>
<feature type="transmembrane region" description="Helical" evidence="1">
    <location>
        <begin position="476"/>
        <end position="501"/>
    </location>
</feature>
<dbReference type="InterPro" id="IPR013783">
    <property type="entry name" value="Ig-like_fold"/>
</dbReference>
<evidence type="ECO:0000313" key="4">
    <source>
        <dbReference type="Proteomes" id="UP001300502"/>
    </source>
</evidence>
<dbReference type="AlphaFoldDB" id="A0AAV9IA24"/>
<comment type="caution">
    <text evidence="3">The sequence shown here is derived from an EMBL/GenBank/DDBJ whole genome shotgun (WGS) entry which is preliminary data.</text>
</comment>
<name>A0AAV9IA24_9RHOD</name>
<feature type="domain" description="AMP-activated protein kinase glycogen-binding" evidence="2">
    <location>
        <begin position="57"/>
        <end position="111"/>
    </location>
</feature>
<evidence type="ECO:0000259" key="2">
    <source>
        <dbReference type="Pfam" id="PF16561"/>
    </source>
</evidence>
<accession>A0AAV9IA24</accession>
<gene>
    <name evidence="3" type="ORF">GAYE_SCF01G1980</name>
</gene>
<dbReference type="InterPro" id="IPR014756">
    <property type="entry name" value="Ig_E-set"/>
</dbReference>
<dbReference type="Pfam" id="PF16561">
    <property type="entry name" value="AMPK1_CBM"/>
    <property type="match status" value="1"/>
</dbReference>
<feature type="transmembrane region" description="Helical" evidence="1">
    <location>
        <begin position="337"/>
        <end position="355"/>
    </location>
</feature>
<proteinExistence type="predicted"/>
<dbReference type="SUPFAM" id="SSF81296">
    <property type="entry name" value="E set domains"/>
    <property type="match status" value="1"/>
</dbReference>
<organism evidence="3 4">
    <name type="scientific">Galdieria yellowstonensis</name>
    <dbReference type="NCBI Taxonomy" id="3028027"/>
    <lineage>
        <taxon>Eukaryota</taxon>
        <taxon>Rhodophyta</taxon>
        <taxon>Bangiophyceae</taxon>
        <taxon>Galdieriales</taxon>
        <taxon>Galdieriaceae</taxon>
        <taxon>Galdieria</taxon>
    </lineage>
</organism>
<reference evidence="3 4" key="1">
    <citation type="submission" date="2022-07" db="EMBL/GenBank/DDBJ databases">
        <title>Genome-wide signatures of adaptation to extreme environments.</title>
        <authorList>
            <person name="Cho C.H."/>
            <person name="Yoon H.S."/>
        </authorList>
    </citation>
    <scope>NUCLEOTIDE SEQUENCE [LARGE SCALE GENOMIC DNA]</scope>
    <source>
        <strain evidence="3 4">108.79 E11</strain>
    </source>
</reference>
<feature type="transmembrane region" description="Helical" evidence="1">
    <location>
        <begin position="259"/>
        <end position="281"/>
    </location>
</feature>
<keyword evidence="1" id="KW-0472">Membrane</keyword>
<dbReference type="Gene3D" id="2.60.40.10">
    <property type="entry name" value="Immunoglobulins"/>
    <property type="match status" value="1"/>
</dbReference>
<feature type="transmembrane region" description="Helical" evidence="1">
    <location>
        <begin position="232"/>
        <end position="252"/>
    </location>
</feature>